<dbReference type="CDD" id="cd07377">
    <property type="entry name" value="WHTH_GntR"/>
    <property type="match status" value="1"/>
</dbReference>
<dbReference type="InterPro" id="IPR036390">
    <property type="entry name" value="WH_DNA-bd_sf"/>
</dbReference>
<feature type="domain" description="HTH gntR-type" evidence="4">
    <location>
        <begin position="10"/>
        <end position="77"/>
    </location>
</feature>
<name>A0A370FYS4_GLULI</name>
<dbReference type="Gene3D" id="1.10.10.10">
    <property type="entry name" value="Winged helix-like DNA-binding domain superfamily/Winged helix DNA-binding domain"/>
    <property type="match status" value="1"/>
</dbReference>
<dbReference type="EMBL" id="QQAW01000008">
    <property type="protein sequence ID" value="RDI36787.1"/>
    <property type="molecule type" value="Genomic_DNA"/>
</dbReference>
<dbReference type="Proteomes" id="UP000562982">
    <property type="component" value="Unassembled WGS sequence"/>
</dbReference>
<comment type="caution">
    <text evidence="6">The sequence shown here is derived from an EMBL/GenBank/DDBJ whole genome shotgun (WGS) entry which is preliminary data.</text>
</comment>
<dbReference type="Proteomes" id="UP000254958">
    <property type="component" value="Unassembled WGS sequence"/>
</dbReference>
<dbReference type="PANTHER" id="PTHR43537:SF50">
    <property type="entry name" value="TRANSCRIPTIONAL REGULATORY PROTEIN"/>
    <property type="match status" value="1"/>
</dbReference>
<reference evidence="5 8" key="2">
    <citation type="submission" date="2020-04" db="EMBL/GenBank/DDBJ databases">
        <title>Description of novel Gluconacetobacter.</title>
        <authorList>
            <person name="Sombolestani A."/>
        </authorList>
    </citation>
    <scope>NUCLEOTIDE SEQUENCE [LARGE SCALE GENOMIC DNA]</scope>
    <source>
        <strain evidence="5 8">LMG 1382</strain>
    </source>
</reference>
<protein>
    <submittedName>
        <fullName evidence="5 6">GntR family transcriptional regulator</fullName>
    </submittedName>
</protein>
<evidence type="ECO:0000256" key="1">
    <source>
        <dbReference type="ARBA" id="ARBA00023015"/>
    </source>
</evidence>
<dbReference type="OrthoDB" id="9812290at2"/>
<dbReference type="InterPro" id="IPR036388">
    <property type="entry name" value="WH-like_DNA-bd_sf"/>
</dbReference>
<dbReference type="PROSITE" id="PS50949">
    <property type="entry name" value="HTH_GNTR"/>
    <property type="match status" value="1"/>
</dbReference>
<dbReference type="SMART" id="SM00345">
    <property type="entry name" value="HTH_GNTR"/>
    <property type="match status" value="1"/>
</dbReference>
<dbReference type="SMART" id="SM00895">
    <property type="entry name" value="FCD"/>
    <property type="match status" value="1"/>
</dbReference>
<keyword evidence="2 6" id="KW-0238">DNA-binding</keyword>
<organism evidence="6 7">
    <name type="scientific">Gluconacetobacter liquefaciens</name>
    <name type="common">Acetobacter liquefaciens</name>
    <dbReference type="NCBI Taxonomy" id="89584"/>
    <lineage>
        <taxon>Bacteria</taxon>
        <taxon>Pseudomonadati</taxon>
        <taxon>Pseudomonadota</taxon>
        <taxon>Alphaproteobacteria</taxon>
        <taxon>Acetobacterales</taxon>
        <taxon>Acetobacteraceae</taxon>
        <taxon>Gluconacetobacter</taxon>
    </lineage>
</organism>
<dbReference type="AlphaFoldDB" id="A0A370FYS4"/>
<dbReference type="Gene3D" id="1.20.120.530">
    <property type="entry name" value="GntR ligand-binding domain-like"/>
    <property type="match status" value="1"/>
</dbReference>
<dbReference type="InterPro" id="IPR008920">
    <property type="entry name" value="TF_FadR/GntR_C"/>
</dbReference>
<dbReference type="SUPFAM" id="SSF48008">
    <property type="entry name" value="GntR ligand-binding domain-like"/>
    <property type="match status" value="1"/>
</dbReference>
<gene>
    <name evidence="6" type="ORF">C7453_10878</name>
    <name evidence="5" type="ORF">HLH32_12785</name>
</gene>
<accession>A0A370FYS4</accession>
<dbReference type="PRINTS" id="PR00035">
    <property type="entry name" value="HTHGNTR"/>
</dbReference>
<keyword evidence="7" id="KW-1185">Reference proteome</keyword>
<keyword evidence="3" id="KW-0804">Transcription</keyword>
<evidence type="ECO:0000259" key="4">
    <source>
        <dbReference type="PROSITE" id="PS50949"/>
    </source>
</evidence>
<evidence type="ECO:0000313" key="5">
    <source>
        <dbReference type="EMBL" id="MBB2187244.1"/>
    </source>
</evidence>
<evidence type="ECO:0000256" key="3">
    <source>
        <dbReference type="ARBA" id="ARBA00023163"/>
    </source>
</evidence>
<keyword evidence="1" id="KW-0805">Transcription regulation</keyword>
<reference evidence="6 7" key="1">
    <citation type="submission" date="2018-07" db="EMBL/GenBank/DDBJ databases">
        <title>Genomic Encyclopedia of Type Strains, Phase IV (KMG-IV): sequencing the most valuable type-strain genomes for metagenomic binning, comparative biology and taxonomic classification.</title>
        <authorList>
            <person name="Goeker M."/>
        </authorList>
    </citation>
    <scope>NUCLEOTIDE SEQUENCE [LARGE SCALE GENOMIC DNA]</scope>
    <source>
        <strain evidence="6 7">DSM 5603</strain>
    </source>
</reference>
<dbReference type="PANTHER" id="PTHR43537">
    <property type="entry name" value="TRANSCRIPTIONAL REGULATOR, GNTR FAMILY"/>
    <property type="match status" value="1"/>
</dbReference>
<dbReference type="GO" id="GO:0003677">
    <property type="term" value="F:DNA binding"/>
    <property type="evidence" value="ECO:0007669"/>
    <property type="project" value="UniProtKB-KW"/>
</dbReference>
<dbReference type="Pfam" id="PF07729">
    <property type="entry name" value="FCD"/>
    <property type="match status" value="1"/>
</dbReference>
<dbReference type="RefSeq" id="WP_114728146.1">
    <property type="nucleotide sequence ID" value="NZ_BJMI01000024.1"/>
</dbReference>
<proteinExistence type="predicted"/>
<dbReference type="GO" id="GO:0003700">
    <property type="term" value="F:DNA-binding transcription factor activity"/>
    <property type="evidence" value="ECO:0007669"/>
    <property type="project" value="InterPro"/>
</dbReference>
<dbReference type="SUPFAM" id="SSF46785">
    <property type="entry name" value="Winged helix' DNA-binding domain"/>
    <property type="match status" value="1"/>
</dbReference>
<dbReference type="InterPro" id="IPR011711">
    <property type="entry name" value="GntR_C"/>
</dbReference>
<evidence type="ECO:0000256" key="2">
    <source>
        <dbReference type="ARBA" id="ARBA00023125"/>
    </source>
</evidence>
<sequence length="227" mass="25365">MTEPTIVPRLNLHDTLITALRGMILDGVLVPGEKIAERALCDRFGISRTPLREALKVLASEGLVELLPRRGAVVAQITEADIHNLFPIMGALEGVAGQLACARASTQDIAQVRKLHDEMMESYARRDEQRYLRQNRQVHEAIFALARNPALSEMYQQILARIHVCRFIRRKDDHDWATAIAEHAAFMDALEQRDGARLSQLMRDHIAGTSARIALASLDGSEERDAV</sequence>
<evidence type="ECO:0000313" key="8">
    <source>
        <dbReference type="Proteomes" id="UP000562982"/>
    </source>
</evidence>
<dbReference type="EMBL" id="JABEQI010000007">
    <property type="protein sequence ID" value="MBB2187244.1"/>
    <property type="molecule type" value="Genomic_DNA"/>
</dbReference>
<dbReference type="Pfam" id="PF00392">
    <property type="entry name" value="GntR"/>
    <property type="match status" value="1"/>
</dbReference>
<evidence type="ECO:0000313" key="6">
    <source>
        <dbReference type="EMBL" id="RDI36787.1"/>
    </source>
</evidence>
<evidence type="ECO:0000313" key="7">
    <source>
        <dbReference type="Proteomes" id="UP000254958"/>
    </source>
</evidence>
<dbReference type="InterPro" id="IPR000524">
    <property type="entry name" value="Tscrpt_reg_HTH_GntR"/>
</dbReference>